<keyword evidence="10 17" id="KW-0030">Aminoacyl-tRNA synthetase</keyword>
<evidence type="ECO:0000256" key="6">
    <source>
        <dbReference type="ARBA" id="ARBA00022840"/>
    </source>
</evidence>
<dbReference type="Pfam" id="PF01409">
    <property type="entry name" value="tRNA-synt_2d"/>
    <property type="match status" value="2"/>
</dbReference>
<keyword evidence="18" id="KW-1185">Reference proteome</keyword>
<name>A0A165IGH7_EXIGL</name>
<dbReference type="OrthoDB" id="4457at2759"/>
<dbReference type="InterPro" id="IPR036690">
    <property type="entry name" value="Fdx_antiC-bd_sf"/>
</dbReference>
<proteinExistence type="inferred from homology"/>
<dbReference type="FunFam" id="3.30.930.10:FF:000053">
    <property type="entry name" value="Phenylalanyl-tRNA synthetase mitochondrial"/>
    <property type="match status" value="1"/>
</dbReference>
<sequence>MRLLNLAPLRRGLATAASNVQLNGRLYAADSVTNVPAAILEKAQRRLYKIPNHPIGILSHRIASHFAHFANIDAPDPVVSVAKNFDELGFEPDHPGRRVTDSYYLNKDTLLRTHTSAHEIETFRNPAVRDAWLLTADVYRRDEIDRSHYPVFHQMEGARLFDASADLRALEDRIEHDEHALRLANVRIHDESRVGEVNPFQHGHDPALGRLVVRDLKLALNGLMLDLFASDDGKPLEVRWIDSTFPFTSPSFEVEVLWNDEWLEVLGSGMIMQRTLDTAGVPDKVGWAFGLGLERIAMVLFSIPDIRLFWSTDSRFLAQFSPGKFSPFKPYSRYPECKRDTSFWHPPMFHENDFCDIVRDVAGDLAEDVQLVDQFVHPKTQRSSATYRINYRSMDKSLTNEEVNEMHAQVIERATRQLGVEVR</sequence>
<evidence type="ECO:0000256" key="11">
    <source>
        <dbReference type="ARBA" id="ARBA00031194"/>
    </source>
</evidence>
<evidence type="ECO:0000259" key="15">
    <source>
        <dbReference type="PROSITE" id="PS50862"/>
    </source>
</evidence>
<evidence type="ECO:0000256" key="2">
    <source>
        <dbReference type="ARBA" id="ARBA00008226"/>
    </source>
</evidence>
<feature type="domain" description="Aminoacyl-transfer RNA synthetases class-II family profile" evidence="15">
    <location>
        <begin position="136"/>
        <end position="327"/>
    </location>
</feature>
<evidence type="ECO:0000313" key="18">
    <source>
        <dbReference type="Proteomes" id="UP000077266"/>
    </source>
</evidence>
<dbReference type="AlphaFoldDB" id="A0A165IGH7"/>
<evidence type="ECO:0000256" key="9">
    <source>
        <dbReference type="ARBA" id="ARBA00023128"/>
    </source>
</evidence>
<dbReference type="GO" id="GO:0005759">
    <property type="term" value="C:mitochondrial matrix"/>
    <property type="evidence" value="ECO:0007669"/>
    <property type="project" value="UniProtKB-SubCell"/>
</dbReference>
<comment type="subcellular location">
    <subcellularLocation>
        <location evidence="1">Mitochondrion matrix</location>
    </subcellularLocation>
</comment>
<dbReference type="PANTHER" id="PTHR11538">
    <property type="entry name" value="PHENYLALANYL-TRNA SYNTHETASE"/>
    <property type="match status" value="1"/>
</dbReference>
<evidence type="ECO:0000256" key="10">
    <source>
        <dbReference type="ARBA" id="ARBA00023146"/>
    </source>
</evidence>
<dbReference type="Proteomes" id="UP000077266">
    <property type="component" value="Unassembled WGS sequence"/>
</dbReference>
<evidence type="ECO:0000256" key="14">
    <source>
        <dbReference type="ARBA" id="ARBA00073229"/>
    </source>
</evidence>
<dbReference type="PANTHER" id="PTHR11538:SF41">
    <property type="entry name" value="PHENYLALANINE--TRNA LIGASE, MITOCHONDRIAL"/>
    <property type="match status" value="1"/>
</dbReference>
<organism evidence="17 18">
    <name type="scientific">Exidia glandulosa HHB12029</name>
    <dbReference type="NCBI Taxonomy" id="1314781"/>
    <lineage>
        <taxon>Eukaryota</taxon>
        <taxon>Fungi</taxon>
        <taxon>Dikarya</taxon>
        <taxon>Basidiomycota</taxon>
        <taxon>Agaricomycotina</taxon>
        <taxon>Agaricomycetes</taxon>
        <taxon>Auriculariales</taxon>
        <taxon>Exidiaceae</taxon>
        <taxon>Exidia</taxon>
    </lineage>
</organism>
<comment type="catalytic activity">
    <reaction evidence="12">
        <text>tRNA(Phe) + L-phenylalanine + ATP = L-phenylalanyl-tRNA(Phe) + AMP + diphosphate + H(+)</text>
        <dbReference type="Rhea" id="RHEA:19413"/>
        <dbReference type="Rhea" id="RHEA-COMP:9668"/>
        <dbReference type="Rhea" id="RHEA-COMP:9699"/>
        <dbReference type="ChEBI" id="CHEBI:15378"/>
        <dbReference type="ChEBI" id="CHEBI:30616"/>
        <dbReference type="ChEBI" id="CHEBI:33019"/>
        <dbReference type="ChEBI" id="CHEBI:58095"/>
        <dbReference type="ChEBI" id="CHEBI:78442"/>
        <dbReference type="ChEBI" id="CHEBI:78531"/>
        <dbReference type="ChEBI" id="CHEBI:456215"/>
        <dbReference type="EC" id="6.1.1.20"/>
    </reaction>
</comment>
<feature type="domain" description="FDX-ACB" evidence="16">
    <location>
        <begin position="332"/>
        <end position="423"/>
    </location>
</feature>
<evidence type="ECO:0000256" key="3">
    <source>
        <dbReference type="ARBA" id="ARBA00012814"/>
    </source>
</evidence>
<evidence type="ECO:0000259" key="16">
    <source>
        <dbReference type="PROSITE" id="PS51447"/>
    </source>
</evidence>
<dbReference type="Gene3D" id="3.30.930.10">
    <property type="entry name" value="Bira Bifunctional Protein, Domain 2"/>
    <property type="match status" value="1"/>
</dbReference>
<dbReference type="FunCoup" id="A0A165IGH7">
    <property type="interactions" value="476"/>
</dbReference>
<protein>
    <recommendedName>
        <fullName evidence="14">Phenylalanine--tRNA ligase, mitochondrial</fullName>
        <ecNumber evidence="3">6.1.1.20</ecNumber>
    </recommendedName>
    <alternativeName>
        <fullName evidence="11">Phenylalanyl-tRNA synthetase</fullName>
    </alternativeName>
</protein>
<gene>
    <name evidence="17" type="ORF">EXIGLDRAFT_613020</name>
</gene>
<comment type="function">
    <text evidence="13">Is responsible for the charging of tRNA(Phe) with phenylalanine in mitochondrial translation.</text>
</comment>
<dbReference type="InterPro" id="IPR006195">
    <property type="entry name" value="aa-tRNA-synth_II"/>
</dbReference>
<dbReference type="InterPro" id="IPR045864">
    <property type="entry name" value="aa-tRNA-synth_II/BPL/LPL"/>
</dbReference>
<dbReference type="InterPro" id="IPR002319">
    <property type="entry name" value="Phenylalanyl-tRNA_Synthase"/>
</dbReference>
<dbReference type="NCBIfam" id="TIGR00469">
    <property type="entry name" value="pheS_mito"/>
    <property type="match status" value="1"/>
</dbReference>
<evidence type="ECO:0000256" key="4">
    <source>
        <dbReference type="ARBA" id="ARBA00022598"/>
    </source>
</evidence>
<dbReference type="SUPFAM" id="SSF55681">
    <property type="entry name" value="Class II aaRS and biotin synthetases"/>
    <property type="match status" value="1"/>
</dbReference>
<keyword evidence="4" id="KW-0436">Ligase</keyword>
<dbReference type="GO" id="GO:0005524">
    <property type="term" value="F:ATP binding"/>
    <property type="evidence" value="ECO:0007669"/>
    <property type="project" value="UniProtKB-KW"/>
</dbReference>
<keyword evidence="6" id="KW-0067">ATP-binding</keyword>
<dbReference type="InterPro" id="IPR004530">
    <property type="entry name" value="Phe-tRNA-synth_IIc_mito"/>
</dbReference>
<dbReference type="GO" id="GO:0006432">
    <property type="term" value="P:phenylalanyl-tRNA aminoacylation"/>
    <property type="evidence" value="ECO:0007669"/>
    <property type="project" value="InterPro"/>
</dbReference>
<dbReference type="Gene3D" id="3.30.70.380">
    <property type="entry name" value="Ferrodoxin-fold anticodon-binding domain"/>
    <property type="match status" value="1"/>
</dbReference>
<evidence type="ECO:0000256" key="1">
    <source>
        <dbReference type="ARBA" id="ARBA00004305"/>
    </source>
</evidence>
<evidence type="ECO:0000256" key="12">
    <source>
        <dbReference type="ARBA" id="ARBA00049255"/>
    </source>
</evidence>
<dbReference type="FunFam" id="3.30.70.380:FF:000002">
    <property type="entry name" value="phenylalanine--tRNA ligase, mitochondrial"/>
    <property type="match status" value="1"/>
</dbReference>
<dbReference type="PROSITE" id="PS50862">
    <property type="entry name" value="AA_TRNA_LIGASE_II"/>
    <property type="match status" value="1"/>
</dbReference>
<dbReference type="SUPFAM" id="SSF54991">
    <property type="entry name" value="Anticodon-binding domain of PheRS"/>
    <property type="match status" value="1"/>
</dbReference>
<keyword evidence="5" id="KW-0547">Nucleotide-binding</keyword>
<evidence type="ECO:0000256" key="5">
    <source>
        <dbReference type="ARBA" id="ARBA00022741"/>
    </source>
</evidence>
<evidence type="ECO:0000256" key="7">
    <source>
        <dbReference type="ARBA" id="ARBA00022917"/>
    </source>
</evidence>
<keyword evidence="9" id="KW-0496">Mitochondrion</keyword>
<dbReference type="GO" id="GO:0000049">
    <property type="term" value="F:tRNA binding"/>
    <property type="evidence" value="ECO:0007669"/>
    <property type="project" value="InterPro"/>
</dbReference>
<dbReference type="EMBL" id="KV425991">
    <property type="protein sequence ID" value="KZV93372.1"/>
    <property type="molecule type" value="Genomic_DNA"/>
</dbReference>
<evidence type="ECO:0000313" key="17">
    <source>
        <dbReference type="EMBL" id="KZV93372.1"/>
    </source>
</evidence>
<dbReference type="SMART" id="SM00896">
    <property type="entry name" value="FDX-ACB"/>
    <property type="match status" value="1"/>
</dbReference>
<dbReference type="InParanoid" id="A0A165IGH7"/>
<evidence type="ECO:0000256" key="8">
    <source>
        <dbReference type="ARBA" id="ARBA00022946"/>
    </source>
</evidence>
<keyword evidence="7" id="KW-0648">Protein biosynthesis</keyword>
<dbReference type="Pfam" id="PF03147">
    <property type="entry name" value="FDX-ACB"/>
    <property type="match status" value="1"/>
</dbReference>
<dbReference type="STRING" id="1314781.A0A165IGH7"/>
<accession>A0A165IGH7</accession>
<keyword evidence="8" id="KW-0809">Transit peptide</keyword>
<dbReference type="GO" id="GO:0004826">
    <property type="term" value="F:phenylalanine-tRNA ligase activity"/>
    <property type="evidence" value="ECO:0007669"/>
    <property type="project" value="UniProtKB-EC"/>
</dbReference>
<evidence type="ECO:0000256" key="13">
    <source>
        <dbReference type="ARBA" id="ARBA00057761"/>
    </source>
</evidence>
<comment type="similarity">
    <text evidence="2">Belongs to the class-II aminoacyl-tRNA synthetase family.</text>
</comment>
<reference evidence="17 18" key="1">
    <citation type="journal article" date="2016" name="Mol. Biol. Evol.">
        <title>Comparative Genomics of Early-Diverging Mushroom-Forming Fungi Provides Insights into the Origins of Lignocellulose Decay Capabilities.</title>
        <authorList>
            <person name="Nagy L.G."/>
            <person name="Riley R."/>
            <person name="Tritt A."/>
            <person name="Adam C."/>
            <person name="Daum C."/>
            <person name="Floudas D."/>
            <person name="Sun H."/>
            <person name="Yadav J.S."/>
            <person name="Pangilinan J."/>
            <person name="Larsson K.H."/>
            <person name="Matsuura K."/>
            <person name="Barry K."/>
            <person name="Labutti K."/>
            <person name="Kuo R."/>
            <person name="Ohm R.A."/>
            <person name="Bhattacharya S.S."/>
            <person name="Shirouzu T."/>
            <person name="Yoshinaga Y."/>
            <person name="Martin F.M."/>
            <person name="Grigoriev I.V."/>
            <person name="Hibbett D.S."/>
        </authorList>
    </citation>
    <scope>NUCLEOTIDE SEQUENCE [LARGE SCALE GENOMIC DNA]</scope>
    <source>
        <strain evidence="17 18">HHB12029</strain>
    </source>
</reference>
<dbReference type="InterPro" id="IPR005121">
    <property type="entry name" value="Fdx_antiC-bd"/>
</dbReference>
<dbReference type="PROSITE" id="PS51447">
    <property type="entry name" value="FDX_ACB"/>
    <property type="match status" value="1"/>
</dbReference>
<dbReference type="EC" id="6.1.1.20" evidence="3"/>